<dbReference type="VEuPathDB" id="FungiDB:AeMF1_004879"/>
<evidence type="ECO:0000313" key="1">
    <source>
        <dbReference type="EMBL" id="KAF0725816.1"/>
    </source>
</evidence>
<comment type="caution">
    <text evidence="1">The sequence shown here is derived from an EMBL/GenBank/DDBJ whole genome shotgun (WGS) entry which is preliminary data.</text>
</comment>
<dbReference type="Proteomes" id="UP000481153">
    <property type="component" value="Unassembled WGS sequence"/>
</dbReference>
<dbReference type="AlphaFoldDB" id="A0A6G0WE70"/>
<proteinExistence type="predicted"/>
<accession>A0A6G0WE70</accession>
<reference evidence="1 2" key="1">
    <citation type="submission" date="2019-07" db="EMBL/GenBank/DDBJ databases">
        <title>Genomics analysis of Aphanomyces spp. identifies a new class of oomycete effector associated with host adaptation.</title>
        <authorList>
            <person name="Gaulin E."/>
        </authorList>
    </citation>
    <scope>NUCLEOTIDE SEQUENCE [LARGE SCALE GENOMIC DNA]</scope>
    <source>
        <strain evidence="1 2">ATCC 201684</strain>
    </source>
</reference>
<keyword evidence="2" id="KW-1185">Reference proteome</keyword>
<name>A0A6G0WE70_9STRA</name>
<protein>
    <submittedName>
        <fullName evidence="1">Uncharacterized protein</fullName>
    </submittedName>
</protein>
<gene>
    <name evidence="1" type="ORF">Ae201684_015781</name>
</gene>
<evidence type="ECO:0000313" key="2">
    <source>
        <dbReference type="Proteomes" id="UP000481153"/>
    </source>
</evidence>
<organism evidence="1 2">
    <name type="scientific">Aphanomyces euteiches</name>
    <dbReference type="NCBI Taxonomy" id="100861"/>
    <lineage>
        <taxon>Eukaryota</taxon>
        <taxon>Sar</taxon>
        <taxon>Stramenopiles</taxon>
        <taxon>Oomycota</taxon>
        <taxon>Saprolegniomycetes</taxon>
        <taxon>Saprolegniales</taxon>
        <taxon>Verrucalvaceae</taxon>
        <taxon>Aphanomyces</taxon>
    </lineage>
</organism>
<sequence length="328" mass="37396">MDKRRAANDAYSKAWGWLAQLWRSEAAHGVLQNQLDVTMQWLNDVDSSEVPCPRKGYVVFMHMDRSEVRKDYMDTDEAHEIVENTVERIISEMETFLPQSYWNRIMTTKTVPEASRQLLRDRLVDHFQKTLHFPYLTARDQDLIVRATVAIVADAMGDTKLDDILTRQDTSISLVRIFIQEAMGIDKVDKLPQDVADMVNLPFPVPDRWLKWGIRKGLGVLVSILNDAVDDSLAQCFGPAPSYDIATTEAFQAALRANVVERVHQKFALFFIPSFVEQLFIKQIVETYFELCVTKPRIDVAVDALLLPSSDDSGHDFNMQETLAADTP</sequence>
<dbReference type="EMBL" id="VJMJ01000232">
    <property type="protein sequence ID" value="KAF0725816.1"/>
    <property type="molecule type" value="Genomic_DNA"/>
</dbReference>